<name>A0A2M7TI19_9BACT</name>
<dbReference type="GO" id="GO:0006508">
    <property type="term" value="P:proteolysis"/>
    <property type="evidence" value="ECO:0007669"/>
    <property type="project" value="InterPro"/>
</dbReference>
<feature type="domain" description="Peptidase M16 N-terminal" evidence="3">
    <location>
        <begin position="14"/>
        <end position="155"/>
    </location>
</feature>
<dbReference type="GO" id="GO:0004222">
    <property type="term" value="F:metalloendopeptidase activity"/>
    <property type="evidence" value="ECO:0007669"/>
    <property type="project" value="InterPro"/>
</dbReference>
<evidence type="ECO:0000259" key="3">
    <source>
        <dbReference type="Pfam" id="PF00675"/>
    </source>
</evidence>
<dbReference type="GO" id="GO:0046872">
    <property type="term" value="F:metal ion binding"/>
    <property type="evidence" value="ECO:0007669"/>
    <property type="project" value="InterPro"/>
</dbReference>
<evidence type="ECO:0008006" key="7">
    <source>
        <dbReference type="Google" id="ProtNLM"/>
    </source>
</evidence>
<evidence type="ECO:0000256" key="2">
    <source>
        <dbReference type="RuleBase" id="RU004447"/>
    </source>
</evidence>
<proteinExistence type="inferred from homology"/>
<dbReference type="Proteomes" id="UP000231727">
    <property type="component" value="Unassembled WGS sequence"/>
</dbReference>
<dbReference type="InterPro" id="IPR050361">
    <property type="entry name" value="MPP/UQCRC_Complex"/>
</dbReference>
<dbReference type="Pfam" id="PF00675">
    <property type="entry name" value="Peptidase_M16"/>
    <property type="match status" value="1"/>
</dbReference>
<comment type="caution">
    <text evidence="5">The sequence shown here is derived from an EMBL/GenBank/DDBJ whole genome shotgun (WGS) entry which is preliminary data.</text>
</comment>
<evidence type="ECO:0000259" key="4">
    <source>
        <dbReference type="Pfam" id="PF05193"/>
    </source>
</evidence>
<dbReference type="Pfam" id="PF05193">
    <property type="entry name" value="Peptidase_M16_C"/>
    <property type="match status" value="1"/>
</dbReference>
<accession>A0A2M7TI19</accession>
<dbReference type="PANTHER" id="PTHR11851:SF49">
    <property type="entry name" value="MITOCHONDRIAL-PROCESSING PEPTIDASE SUBUNIT ALPHA"/>
    <property type="match status" value="1"/>
</dbReference>
<dbReference type="PROSITE" id="PS00143">
    <property type="entry name" value="INSULINASE"/>
    <property type="match status" value="1"/>
</dbReference>
<reference evidence="6" key="1">
    <citation type="submission" date="2017-09" db="EMBL/GenBank/DDBJ databases">
        <title>Depth-based differentiation of microbial function through sediment-hosted aquifers and enrichment of novel symbionts in the deep terrestrial subsurface.</title>
        <authorList>
            <person name="Probst A.J."/>
            <person name="Ladd B."/>
            <person name="Jarett J.K."/>
            <person name="Geller-Mcgrath D.E."/>
            <person name="Sieber C.M.K."/>
            <person name="Emerson J.B."/>
            <person name="Anantharaman K."/>
            <person name="Thomas B.C."/>
            <person name="Malmstrom R."/>
            <person name="Stieglmeier M."/>
            <person name="Klingl A."/>
            <person name="Woyke T."/>
            <person name="Ryan C.M."/>
            <person name="Banfield J.F."/>
        </authorList>
    </citation>
    <scope>NUCLEOTIDE SEQUENCE [LARGE SCALE GENOMIC DNA]</scope>
</reference>
<dbReference type="Gene3D" id="3.30.830.10">
    <property type="entry name" value="Metalloenzyme, LuxS/M16 peptidase-like"/>
    <property type="match status" value="2"/>
</dbReference>
<dbReference type="InterPro" id="IPR007863">
    <property type="entry name" value="Peptidase_M16_C"/>
</dbReference>
<comment type="similarity">
    <text evidence="1 2">Belongs to the peptidase M16 family.</text>
</comment>
<evidence type="ECO:0000313" key="6">
    <source>
        <dbReference type="Proteomes" id="UP000231727"/>
    </source>
</evidence>
<organism evidence="5 6">
    <name type="scientific">Candidatus Woesebacteria bacterium CG_4_10_14_0_2_um_filter_44_9</name>
    <dbReference type="NCBI Taxonomy" id="1975055"/>
    <lineage>
        <taxon>Bacteria</taxon>
        <taxon>Candidatus Woeseibacteriota</taxon>
    </lineage>
</organism>
<evidence type="ECO:0000313" key="5">
    <source>
        <dbReference type="EMBL" id="PIZ46003.1"/>
    </source>
</evidence>
<dbReference type="InterPro" id="IPR001431">
    <property type="entry name" value="Pept_M16_Zn_BS"/>
</dbReference>
<protein>
    <recommendedName>
        <fullName evidence="7">Peptidase M16</fullName>
    </recommendedName>
</protein>
<dbReference type="SUPFAM" id="SSF63411">
    <property type="entry name" value="LuxS/MPP-like metallohydrolase"/>
    <property type="match status" value="2"/>
</dbReference>
<dbReference type="EMBL" id="PFNN01000019">
    <property type="protein sequence ID" value="PIZ46003.1"/>
    <property type="molecule type" value="Genomic_DNA"/>
</dbReference>
<dbReference type="PANTHER" id="PTHR11851">
    <property type="entry name" value="METALLOPROTEASE"/>
    <property type="match status" value="1"/>
</dbReference>
<gene>
    <name evidence="5" type="ORF">COY30_00835</name>
</gene>
<dbReference type="InterPro" id="IPR011765">
    <property type="entry name" value="Pept_M16_N"/>
</dbReference>
<dbReference type="InterPro" id="IPR011249">
    <property type="entry name" value="Metalloenz_LuxS/M16"/>
</dbReference>
<sequence>MDYKLHTLASGLRVLTVPLPDLKSATVAVWVKTGSRNEEKRTNGISHFLEHMVFKGSAKRPSAKEISEVVDAIGAEFNAATSKDWTNFYIKSAVPHLETAFDVLADMALNPLLKAEEIEREKGTIIQEIAMYEDTPVMHINDVFENLIFAGSALGWDTAGTAESVKRIARNDFDQYRKIHYYPENMLISIAGGINEKKAIELVKKYFLGVKTLNPQPVTEKLFKNSQTKPQIKLQTKKTDQAHLILGFRGDGRNYPGRFSQAVLATILGGGMSSRLFIEIRERRGLAYSVKTSFERYQETGYLATYAGVNLAKVDEAVKVMLDQHYDLAVNRLRVTGYELRKAKEFLKGHLVLALEDTKGVNGFYADQALFLDKIENPEKILAKVDKVEVDEVLFEAKRLFIPSRLNLAVIGDYNDPERFQKLLE</sequence>
<dbReference type="AlphaFoldDB" id="A0A2M7TI19"/>
<evidence type="ECO:0000256" key="1">
    <source>
        <dbReference type="ARBA" id="ARBA00007261"/>
    </source>
</evidence>
<feature type="domain" description="Peptidase M16 C-terminal" evidence="4">
    <location>
        <begin position="168"/>
        <end position="345"/>
    </location>
</feature>